<accession>A0A9P8VMU1</accession>
<evidence type="ECO:0000313" key="3">
    <source>
        <dbReference type="Proteomes" id="UP000770015"/>
    </source>
</evidence>
<reference evidence="2" key="1">
    <citation type="journal article" date="2021" name="Nat. Commun.">
        <title>Genetic determinants of endophytism in the Arabidopsis root mycobiome.</title>
        <authorList>
            <person name="Mesny F."/>
            <person name="Miyauchi S."/>
            <person name="Thiergart T."/>
            <person name="Pickel B."/>
            <person name="Atanasova L."/>
            <person name="Karlsson M."/>
            <person name="Huettel B."/>
            <person name="Barry K.W."/>
            <person name="Haridas S."/>
            <person name="Chen C."/>
            <person name="Bauer D."/>
            <person name="Andreopoulos W."/>
            <person name="Pangilinan J."/>
            <person name="LaButti K."/>
            <person name="Riley R."/>
            <person name="Lipzen A."/>
            <person name="Clum A."/>
            <person name="Drula E."/>
            <person name="Henrissat B."/>
            <person name="Kohler A."/>
            <person name="Grigoriev I.V."/>
            <person name="Martin F.M."/>
            <person name="Hacquard S."/>
        </authorList>
    </citation>
    <scope>NUCLEOTIDE SEQUENCE</scope>
    <source>
        <strain evidence="2">MPI-SDFR-AT-0117</strain>
    </source>
</reference>
<keyword evidence="1" id="KW-0472">Membrane</keyword>
<dbReference type="EMBL" id="JAGSXJ010000001">
    <property type="protein sequence ID" value="KAH6696803.1"/>
    <property type="molecule type" value="Genomic_DNA"/>
</dbReference>
<proteinExistence type="predicted"/>
<evidence type="ECO:0000256" key="1">
    <source>
        <dbReference type="SAM" id="Phobius"/>
    </source>
</evidence>
<dbReference type="AlphaFoldDB" id="A0A9P8VMU1"/>
<evidence type="ECO:0000313" key="2">
    <source>
        <dbReference type="EMBL" id="KAH6696803.1"/>
    </source>
</evidence>
<keyword evidence="3" id="KW-1185">Reference proteome</keyword>
<keyword evidence="1" id="KW-0812">Transmembrane</keyword>
<name>A0A9P8VMU1_9PEZI</name>
<gene>
    <name evidence="2" type="ORF">F5X68DRAFT_151</name>
</gene>
<protein>
    <submittedName>
        <fullName evidence="2">Uncharacterized protein</fullName>
    </submittedName>
</protein>
<dbReference type="Proteomes" id="UP000770015">
    <property type="component" value="Unassembled WGS sequence"/>
</dbReference>
<sequence length="157" mass="17199">MIVFPGGMEGTLISCHFDYFARGHQHPSGFSLAQQPLREPQACVRCWEITEPAQGPSVSTLSSLVLEGHVCAPCRCPPLLEHDGRILKLHTAVVALLEAGLLLVTFLIPFPWGSFLFSWVGRIDVATSEKRKWTSHAAAQGNPFLGGKLKDQHGRQS</sequence>
<feature type="transmembrane region" description="Helical" evidence="1">
    <location>
        <begin position="92"/>
        <end position="112"/>
    </location>
</feature>
<organism evidence="2 3">
    <name type="scientific">Plectosphaerella plurivora</name>
    <dbReference type="NCBI Taxonomy" id="936078"/>
    <lineage>
        <taxon>Eukaryota</taxon>
        <taxon>Fungi</taxon>
        <taxon>Dikarya</taxon>
        <taxon>Ascomycota</taxon>
        <taxon>Pezizomycotina</taxon>
        <taxon>Sordariomycetes</taxon>
        <taxon>Hypocreomycetidae</taxon>
        <taxon>Glomerellales</taxon>
        <taxon>Plectosphaerellaceae</taxon>
        <taxon>Plectosphaerella</taxon>
    </lineage>
</organism>
<keyword evidence="1" id="KW-1133">Transmembrane helix</keyword>
<comment type="caution">
    <text evidence="2">The sequence shown here is derived from an EMBL/GenBank/DDBJ whole genome shotgun (WGS) entry which is preliminary data.</text>
</comment>